<dbReference type="InterPro" id="IPR025857">
    <property type="entry name" value="MacB_PCD"/>
</dbReference>
<feature type="transmembrane region" description="Helical" evidence="7">
    <location>
        <begin position="382"/>
        <end position="404"/>
    </location>
</feature>
<dbReference type="PANTHER" id="PTHR30572:SF4">
    <property type="entry name" value="ABC TRANSPORTER PERMEASE YTRF"/>
    <property type="match status" value="1"/>
</dbReference>
<keyword evidence="4 7" id="KW-1133">Transmembrane helix</keyword>
<evidence type="ECO:0000256" key="2">
    <source>
        <dbReference type="ARBA" id="ARBA00022475"/>
    </source>
</evidence>
<feature type="transmembrane region" description="Helical" evidence="7">
    <location>
        <begin position="21"/>
        <end position="46"/>
    </location>
</feature>
<comment type="caution">
    <text evidence="10">The sequence shown here is derived from an EMBL/GenBank/DDBJ whole genome shotgun (WGS) entry which is preliminary data.</text>
</comment>
<keyword evidence="3 7" id="KW-0812">Transmembrane</keyword>
<gene>
    <name evidence="10" type="ORF">M23134_04686</name>
</gene>
<evidence type="ECO:0000256" key="4">
    <source>
        <dbReference type="ARBA" id="ARBA00022989"/>
    </source>
</evidence>
<evidence type="ECO:0000256" key="3">
    <source>
        <dbReference type="ARBA" id="ARBA00022692"/>
    </source>
</evidence>
<organism evidence="10 11">
    <name type="scientific">Microscilla marina ATCC 23134</name>
    <dbReference type="NCBI Taxonomy" id="313606"/>
    <lineage>
        <taxon>Bacteria</taxon>
        <taxon>Pseudomonadati</taxon>
        <taxon>Bacteroidota</taxon>
        <taxon>Cytophagia</taxon>
        <taxon>Cytophagales</taxon>
        <taxon>Microscillaceae</taxon>
        <taxon>Microscilla</taxon>
    </lineage>
</organism>
<dbReference type="Pfam" id="PF02687">
    <property type="entry name" value="FtsX"/>
    <property type="match status" value="1"/>
</dbReference>
<sequence>MLFFRLILESFSFALQALRSNLLRTTLSLLGVSIGIFAIITVFTVVDALERKIRDDMSFIGDNVMYIQKFPWQFGGGAYPWWRYFRRPSNTVDEFRYLEKNLQEAQAIALIAGRGGNTIKYRSNSLTAVNVRGVSFRYSEVSEIPVDNGRYFSRQEVNRANNVALIGATIAETLFTSEDPIGKKIKVKGRPFQVVGVMKKEGSSIFGSTSRDEQIIIPYGSFGKLYLVGRKGIEPTIALKGKDNDEGLLKLESNVRGVLRTKRGLKPYQEDNFALNRTEAFADAVSSLFSVLHFAGWIIGGFSILVGAFGIANIMFVSVKERTNIIGIQKSLGAKTYFILFQFLFEAVFLSMIGGALGLLLVYLITFIPLGSIHMTLTAGNIILGLSVSSIVGTFAGIIPALMASRLNPVIAIRAS</sequence>
<feature type="transmembrane region" description="Helical" evidence="7">
    <location>
        <begin position="337"/>
        <end position="370"/>
    </location>
</feature>
<feature type="domain" description="ABC3 transporter permease C-terminal" evidence="8">
    <location>
        <begin position="298"/>
        <end position="409"/>
    </location>
</feature>
<protein>
    <submittedName>
        <fullName evidence="10">ABC transporter efflux protein, putative</fullName>
    </submittedName>
</protein>
<evidence type="ECO:0000256" key="5">
    <source>
        <dbReference type="ARBA" id="ARBA00023136"/>
    </source>
</evidence>
<dbReference type="GO" id="GO:0022857">
    <property type="term" value="F:transmembrane transporter activity"/>
    <property type="evidence" value="ECO:0007669"/>
    <property type="project" value="TreeGrafter"/>
</dbReference>
<evidence type="ECO:0000259" key="9">
    <source>
        <dbReference type="Pfam" id="PF12704"/>
    </source>
</evidence>
<comment type="similarity">
    <text evidence="6">Belongs to the ABC-4 integral membrane protein family.</text>
</comment>
<name>A1ZRB6_MICM2</name>
<accession>A1ZRB6</accession>
<feature type="domain" description="MacB-like periplasmic core" evidence="9">
    <location>
        <begin position="25"/>
        <end position="242"/>
    </location>
</feature>
<proteinExistence type="inferred from homology"/>
<keyword evidence="11" id="KW-1185">Reference proteome</keyword>
<feature type="transmembrane region" description="Helical" evidence="7">
    <location>
        <begin position="294"/>
        <end position="316"/>
    </location>
</feature>
<evidence type="ECO:0000259" key="8">
    <source>
        <dbReference type="Pfam" id="PF02687"/>
    </source>
</evidence>
<comment type="subcellular location">
    <subcellularLocation>
        <location evidence="1">Cell membrane</location>
        <topology evidence="1">Multi-pass membrane protein</topology>
    </subcellularLocation>
</comment>
<dbReference type="InterPro" id="IPR050250">
    <property type="entry name" value="Macrolide_Exporter_MacB"/>
</dbReference>
<dbReference type="Proteomes" id="UP000004095">
    <property type="component" value="Unassembled WGS sequence"/>
</dbReference>
<dbReference type="GO" id="GO:0005886">
    <property type="term" value="C:plasma membrane"/>
    <property type="evidence" value="ECO:0007669"/>
    <property type="project" value="UniProtKB-SubCell"/>
</dbReference>
<dbReference type="eggNOG" id="COG0577">
    <property type="taxonomic scope" value="Bacteria"/>
</dbReference>
<evidence type="ECO:0000313" key="10">
    <source>
        <dbReference type="EMBL" id="EAY27006.1"/>
    </source>
</evidence>
<keyword evidence="5 7" id="KW-0472">Membrane</keyword>
<dbReference type="Pfam" id="PF12704">
    <property type="entry name" value="MacB_PCD"/>
    <property type="match status" value="1"/>
</dbReference>
<reference evidence="10 11" key="1">
    <citation type="submission" date="2007-01" db="EMBL/GenBank/DDBJ databases">
        <authorList>
            <person name="Haygood M."/>
            <person name="Podell S."/>
            <person name="Anderson C."/>
            <person name="Hopkinson B."/>
            <person name="Roe K."/>
            <person name="Barbeau K."/>
            <person name="Gaasterland T."/>
            <person name="Ferriera S."/>
            <person name="Johnson J."/>
            <person name="Kravitz S."/>
            <person name="Beeson K."/>
            <person name="Sutton G."/>
            <person name="Rogers Y.-H."/>
            <person name="Friedman R."/>
            <person name="Frazier M."/>
            <person name="Venter J.C."/>
        </authorList>
    </citation>
    <scope>NUCLEOTIDE SEQUENCE [LARGE SCALE GENOMIC DNA]</scope>
    <source>
        <strain evidence="10 11">ATCC 23134</strain>
    </source>
</reference>
<dbReference type="EMBL" id="AAWS01000027">
    <property type="protein sequence ID" value="EAY27006.1"/>
    <property type="molecule type" value="Genomic_DNA"/>
</dbReference>
<keyword evidence="2" id="KW-1003">Cell membrane</keyword>
<evidence type="ECO:0000256" key="6">
    <source>
        <dbReference type="ARBA" id="ARBA00038076"/>
    </source>
</evidence>
<dbReference type="AlphaFoldDB" id="A1ZRB6"/>
<dbReference type="InterPro" id="IPR003838">
    <property type="entry name" value="ABC3_permease_C"/>
</dbReference>
<evidence type="ECO:0000256" key="7">
    <source>
        <dbReference type="SAM" id="Phobius"/>
    </source>
</evidence>
<dbReference type="RefSeq" id="WP_004156339.1">
    <property type="nucleotide sequence ID" value="NZ_AAWS01000027.1"/>
</dbReference>
<dbReference type="OrthoDB" id="9770036at2"/>
<evidence type="ECO:0000313" key="11">
    <source>
        <dbReference type="Proteomes" id="UP000004095"/>
    </source>
</evidence>
<dbReference type="PANTHER" id="PTHR30572">
    <property type="entry name" value="MEMBRANE COMPONENT OF TRANSPORTER-RELATED"/>
    <property type="match status" value="1"/>
</dbReference>
<evidence type="ECO:0000256" key="1">
    <source>
        <dbReference type="ARBA" id="ARBA00004651"/>
    </source>
</evidence>